<dbReference type="PANTHER" id="PTHR24364:SF18">
    <property type="entry name" value="LP06937P"/>
    <property type="match status" value="1"/>
</dbReference>
<sequence>MFSACFSSLARVTFHGNNFQDLPDEPLFGETTYTSLNVLNISANYIVNLHSDALKAVPNIQVLDLSNNEIVLDEDNVDFLIHTPKLTHVR</sequence>
<reference evidence="5" key="1">
    <citation type="submission" date="2022-11" db="UniProtKB">
        <authorList>
            <consortium name="WormBaseParasite"/>
        </authorList>
    </citation>
    <scope>IDENTIFICATION</scope>
</reference>
<dbReference type="InterPro" id="IPR052286">
    <property type="entry name" value="Wnt_signaling_inhibitor"/>
</dbReference>
<keyword evidence="4" id="KW-1185">Reference proteome</keyword>
<evidence type="ECO:0000256" key="2">
    <source>
        <dbReference type="ARBA" id="ARBA00022729"/>
    </source>
</evidence>
<keyword evidence="2" id="KW-0732">Signal</keyword>
<dbReference type="AlphaFoldDB" id="A0A915DDL7"/>
<dbReference type="PANTHER" id="PTHR24364">
    <property type="entry name" value="LP06937P"/>
    <property type="match status" value="1"/>
</dbReference>
<dbReference type="InterPro" id="IPR032675">
    <property type="entry name" value="LRR_dom_sf"/>
</dbReference>
<name>A0A915DDL7_9BILA</name>
<evidence type="ECO:0000313" key="5">
    <source>
        <dbReference type="WBParaSite" id="jg1811"/>
    </source>
</evidence>
<dbReference type="Proteomes" id="UP000887574">
    <property type="component" value="Unplaced"/>
</dbReference>
<dbReference type="GO" id="GO:0016020">
    <property type="term" value="C:membrane"/>
    <property type="evidence" value="ECO:0007669"/>
    <property type="project" value="TreeGrafter"/>
</dbReference>
<dbReference type="WBParaSite" id="jg1811">
    <property type="protein sequence ID" value="jg1811"/>
    <property type="gene ID" value="jg1811"/>
</dbReference>
<dbReference type="InterPro" id="IPR001611">
    <property type="entry name" value="Leu-rich_rpt"/>
</dbReference>
<proteinExistence type="predicted"/>
<protein>
    <submittedName>
        <fullName evidence="5">Uncharacterized protein</fullName>
    </submittedName>
</protein>
<dbReference type="Gene3D" id="3.80.10.10">
    <property type="entry name" value="Ribonuclease Inhibitor"/>
    <property type="match status" value="1"/>
</dbReference>
<evidence type="ECO:0000256" key="1">
    <source>
        <dbReference type="ARBA" id="ARBA00022614"/>
    </source>
</evidence>
<evidence type="ECO:0000256" key="3">
    <source>
        <dbReference type="ARBA" id="ARBA00022737"/>
    </source>
</evidence>
<dbReference type="SUPFAM" id="SSF52058">
    <property type="entry name" value="L domain-like"/>
    <property type="match status" value="1"/>
</dbReference>
<dbReference type="Pfam" id="PF13855">
    <property type="entry name" value="LRR_8"/>
    <property type="match status" value="1"/>
</dbReference>
<evidence type="ECO:0000313" key="4">
    <source>
        <dbReference type="Proteomes" id="UP000887574"/>
    </source>
</evidence>
<accession>A0A915DDL7</accession>
<keyword evidence="3" id="KW-0677">Repeat</keyword>
<keyword evidence="1" id="KW-0433">Leucine-rich repeat</keyword>
<organism evidence="4 5">
    <name type="scientific">Ditylenchus dipsaci</name>
    <dbReference type="NCBI Taxonomy" id="166011"/>
    <lineage>
        <taxon>Eukaryota</taxon>
        <taxon>Metazoa</taxon>
        <taxon>Ecdysozoa</taxon>
        <taxon>Nematoda</taxon>
        <taxon>Chromadorea</taxon>
        <taxon>Rhabditida</taxon>
        <taxon>Tylenchina</taxon>
        <taxon>Tylenchomorpha</taxon>
        <taxon>Sphaerularioidea</taxon>
        <taxon>Anguinidae</taxon>
        <taxon>Anguininae</taxon>
        <taxon>Ditylenchus</taxon>
    </lineage>
</organism>